<dbReference type="SMART" id="SM00864">
    <property type="entry name" value="Tubulin"/>
    <property type="match status" value="1"/>
</dbReference>
<dbReference type="Pfam" id="PF00091">
    <property type="entry name" value="Tubulin"/>
    <property type="match status" value="1"/>
</dbReference>
<evidence type="ECO:0000313" key="12">
    <source>
        <dbReference type="Proteomes" id="UP000186341"/>
    </source>
</evidence>
<keyword evidence="2 5" id="KW-0547">Nucleotide-binding</keyword>
<dbReference type="FunFam" id="3.40.50.1440:FF:000001">
    <property type="entry name" value="Cell division protein FtsZ"/>
    <property type="match status" value="1"/>
</dbReference>
<feature type="binding site" evidence="5">
    <location>
        <position position="139"/>
    </location>
    <ligand>
        <name>GTP</name>
        <dbReference type="ChEBI" id="CHEBI:37565"/>
    </ligand>
</feature>
<reference evidence="11 12" key="1">
    <citation type="submission" date="2016-11" db="EMBL/GenBank/DDBJ databases">
        <title>Description of two novel members of the family Erysipelotrichaceae: Ileibacterium lipovorans gen. nov., sp. nov. and Dubosiella newyorkensis, gen. nov., sp. nov.</title>
        <authorList>
            <person name="Cox L.M."/>
            <person name="Sohn J."/>
            <person name="Tyrrell K.L."/>
            <person name="Citron D.M."/>
            <person name="Lawson P.A."/>
            <person name="Patel N.B."/>
            <person name="Iizumi T."/>
            <person name="Perez-Perez G.I."/>
            <person name="Goldstein E.J."/>
            <person name="Blaser M.J."/>
        </authorList>
    </citation>
    <scope>NUCLEOTIDE SEQUENCE [LARGE SCALE GENOMIC DNA]</scope>
    <source>
        <strain evidence="11 12">NYU-BL-A3</strain>
    </source>
</reference>
<dbReference type="PROSITE" id="PS01135">
    <property type="entry name" value="FTSZ_2"/>
    <property type="match status" value="1"/>
</dbReference>
<dbReference type="PANTHER" id="PTHR30314:SF3">
    <property type="entry name" value="MITOCHONDRIAL DIVISION PROTEIN FSZA"/>
    <property type="match status" value="1"/>
</dbReference>
<dbReference type="NCBIfam" id="TIGR00065">
    <property type="entry name" value="ftsZ"/>
    <property type="match status" value="1"/>
</dbReference>
<protein>
    <recommendedName>
        <fullName evidence="5 6">Cell division protein FtsZ</fullName>
    </recommendedName>
</protein>
<gene>
    <name evidence="5" type="primary">ftsZ</name>
    <name evidence="11" type="ORF">BO222_05720</name>
</gene>
<dbReference type="Gene3D" id="3.30.1330.20">
    <property type="entry name" value="Tubulin/FtsZ, C-terminal domain"/>
    <property type="match status" value="1"/>
</dbReference>
<dbReference type="InterPro" id="IPR045061">
    <property type="entry name" value="FtsZ/CetZ"/>
</dbReference>
<dbReference type="InterPro" id="IPR018316">
    <property type="entry name" value="Tubulin/FtsZ_2-layer-sand-dom"/>
</dbReference>
<dbReference type="GO" id="GO:0051258">
    <property type="term" value="P:protein polymerization"/>
    <property type="evidence" value="ECO:0007669"/>
    <property type="project" value="UniProtKB-UniRule"/>
</dbReference>
<dbReference type="InterPro" id="IPR024757">
    <property type="entry name" value="FtsZ_C"/>
</dbReference>
<organism evidence="11 12">
    <name type="scientific">Ileibacterium valens</name>
    <dbReference type="NCBI Taxonomy" id="1862668"/>
    <lineage>
        <taxon>Bacteria</taxon>
        <taxon>Bacillati</taxon>
        <taxon>Bacillota</taxon>
        <taxon>Erysipelotrichia</taxon>
        <taxon>Erysipelotrichales</taxon>
        <taxon>Erysipelotrichaceae</taxon>
        <taxon>Ileibacterium</taxon>
    </lineage>
</organism>
<dbReference type="SUPFAM" id="SSF52490">
    <property type="entry name" value="Tubulin nucleotide-binding domain-like"/>
    <property type="match status" value="1"/>
</dbReference>
<dbReference type="CDD" id="cd02201">
    <property type="entry name" value="FtsZ_type1"/>
    <property type="match status" value="1"/>
</dbReference>
<evidence type="ECO:0000256" key="1">
    <source>
        <dbReference type="ARBA" id="ARBA00009690"/>
    </source>
</evidence>
<dbReference type="InterPro" id="IPR008280">
    <property type="entry name" value="Tub_FtsZ_C"/>
</dbReference>
<dbReference type="AlphaFoldDB" id="A0A1U7NGI0"/>
<evidence type="ECO:0000313" key="11">
    <source>
        <dbReference type="EMBL" id="OLU40093.1"/>
    </source>
</evidence>
<keyword evidence="5 7" id="KW-0131">Cell cycle</keyword>
<keyword evidence="12" id="KW-1185">Reference proteome</keyword>
<dbReference type="PRINTS" id="PR00423">
    <property type="entry name" value="CELLDVISFTSZ"/>
</dbReference>
<keyword evidence="3 5" id="KW-0342">GTP-binding</keyword>
<dbReference type="OrthoDB" id="9813375at2"/>
<feature type="binding site" evidence="5">
    <location>
        <begin position="104"/>
        <end position="106"/>
    </location>
    <ligand>
        <name>GTP</name>
        <dbReference type="ChEBI" id="CHEBI:37565"/>
    </ligand>
</feature>
<evidence type="ECO:0000256" key="2">
    <source>
        <dbReference type="ARBA" id="ARBA00022741"/>
    </source>
</evidence>
<dbReference type="GO" id="GO:0003924">
    <property type="term" value="F:GTPase activity"/>
    <property type="evidence" value="ECO:0007669"/>
    <property type="project" value="UniProtKB-UniRule"/>
</dbReference>
<evidence type="ECO:0000256" key="3">
    <source>
        <dbReference type="ARBA" id="ARBA00023134"/>
    </source>
</evidence>
<dbReference type="GeneID" id="82202707"/>
<comment type="subunit">
    <text evidence="5">Homodimer. Polymerizes to form a dynamic ring structure in a strictly GTP-dependent manner. Interacts directly with several other division proteins.</text>
</comment>
<sequence>MPEFNQVADIRVIGVGGGGSNAVNRMVADGVKGVDFYIANTDVQVMKNSPADNKLVLGPDTTNGLGAGGQPEIGHKAAEESEADIRNAIDGADMVFITAGMGGGTGTGAAPLVAKLAKEEGALTIAVVTKPFTFEGKRRTVNAVEGIDELKKYVDSLIVVSNDNLLEVIGRKPIEEAFQAADNVLRQGVQTISDLIAVPALVNLDFADVRSVMQNKGRALIGIGMADGEDKAITAAEKAIQSPLLETSIAGAKSAIINITGGDKVSLYDAQNAVAVIQDAAGGNIDTIFGIAINEQLGDAIIVTVIATGFEDDGEDKKQSRKQRSEKQISSTPLYTQPKVSAPRPSGVTTTVAETNSDDTIPNFFFNRG</sequence>
<feature type="binding site" evidence="5">
    <location>
        <position position="182"/>
    </location>
    <ligand>
        <name>GTP</name>
        <dbReference type="ChEBI" id="CHEBI:37565"/>
    </ligand>
</feature>
<dbReference type="PANTHER" id="PTHR30314">
    <property type="entry name" value="CELL DIVISION PROTEIN FTSZ-RELATED"/>
    <property type="match status" value="1"/>
</dbReference>
<dbReference type="GO" id="GO:0005737">
    <property type="term" value="C:cytoplasm"/>
    <property type="evidence" value="ECO:0007669"/>
    <property type="project" value="UniProtKB-SubCell"/>
</dbReference>
<dbReference type="Pfam" id="PF12327">
    <property type="entry name" value="FtsZ_C"/>
    <property type="match status" value="1"/>
</dbReference>
<dbReference type="SUPFAM" id="SSF55307">
    <property type="entry name" value="Tubulin C-terminal domain-like"/>
    <property type="match status" value="1"/>
</dbReference>
<dbReference type="InterPro" id="IPR003008">
    <property type="entry name" value="Tubulin_FtsZ_GTPase"/>
</dbReference>
<evidence type="ECO:0000259" key="10">
    <source>
        <dbReference type="SMART" id="SM00865"/>
    </source>
</evidence>
<dbReference type="GO" id="GO:0005525">
    <property type="term" value="F:GTP binding"/>
    <property type="evidence" value="ECO:0007669"/>
    <property type="project" value="UniProtKB-UniRule"/>
</dbReference>
<dbReference type="InterPro" id="IPR000158">
    <property type="entry name" value="Cell_div_FtsZ"/>
</dbReference>
<comment type="function">
    <text evidence="5 7">Essential cell division protein that forms a contractile ring structure (Z ring) at the future cell division site. The regulation of the ring assembly controls the timing and the location of cell division. One of the functions of the FtsZ ring is to recruit other cell division proteins to the septum to produce a new cell wall between the dividing cells. Binds GTP and shows GTPase activity.</text>
</comment>
<dbReference type="GO" id="GO:0000917">
    <property type="term" value="P:division septum assembly"/>
    <property type="evidence" value="ECO:0007669"/>
    <property type="project" value="UniProtKB-KW"/>
</dbReference>
<proteinExistence type="inferred from homology"/>
<keyword evidence="4 5" id="KW-0717">Septation</keyword>
<comment type="subcellular location">
    <subcellularLocation>
        <location evidence="5">Cytoplasm</location>
    </subcellularLocation>
    <text evidence="5">Assembles at midcell at the inner surface of the cytoplasmic membrane.</text>
</comment>
<evidence type="ECO:0000256" key="4">
    <source>
        <dbReference type="ARBA" id="ARBA00023210"/>
    </source>
</evidence>
<evidence type="ECO:0000259" key="9">
    <source>
        <dbReference type="SMART" id="SM00864"/>
    </source>
</evidence>
<keyword evidence="5" id="KW-0963">Cytoplasm</keyword>
<evidence type="ECO:0000256" key="8">
    <source>
        <dbReference type="SAM" id="MobiDB-lite"/>
    </source>
</evidence>
<feature type="binding site" evidence="5">
    <location>
        <position position="135"/>
    </location>
    <ligand>
        <name>GTP</name>
        <dbReference type="ChEBI" id="CHEBI:37565"/>
    </ligand>
</feature>
<feature type="domain" description="Tubulin/FtsZ 2-layer sandwich" evidence="10">
    <location>
        <begin position="202"/>
        <end position="319"/>
    </location>
</feature>
<dbReference type="SMART" id="SM00865">
    <property type="entry name" value="Tubulin_C"/>
    <property type="match status" value="1"/>
</dbReference>
<evidence type="ECO:0000256" key="7">
    <source>
        <dbReference type="RuleBase" id="RU000631"/>
    </source>
</evidence>
<dbReference type="RefSeq" id="WP_075819204.1">
    <property type="nucleotide sequence ID" value="NZ_CAJUTZ010000001.1"/>
</dbReference>
<accession>A0A1U7NGI0</accession>
<evidence type="ECO:0000256" key="5">
    <source>
        <dbReference type="HAMAP-Rule" id="MF_00909"/>
    </source>
</evidence>
<comment type="similarity">
    <text evidence="1 5 7">Belongs to the FtsZ family.</text>
</comment>
<dbReference type="GO" id="GO:0032153">
    <property type="term" value="C:cell division site"/>
    <property type="evidence" value="ECO:0007669"/>
    <property type="project" value="UniProtKB-UniRule"/>
</dbReference>
<dbReference type="InterPro" id="IPR020805">
    <property type="entry name" value="Cell_div_FtsZ_CS"/>
</dbReference>
<comment type="caution">
    <text evidence="11">The sequence shown here is derived from an EMBL/GenBank/DDBJ whole genome shotgun (WGS) entry which is preliminary data.</text>
</comment>
<dbReference type="InterPro" id="IPR037103">
    <property type="entry name" value="Tubulin/FtsZ-like_C"/>
</dbReference>
<dbReference type="HAMAP" id="MF_00909">
    <property type="entry name" value="FtsZ"/>
    <property type="match status" value="1"/>
</dbReference>
<dbReference type="GO" id="GO:0043093">
    <property type="term" value="P:FtsZ-dependent cytokinesis"/>
    <property type="evidence" value="ECO:0007669"/>
    <property type="project" value="UniProtKB-UniRule"/>
</dbReference>
<keyword evidence="5 7" id="KW-0132">Cell division</keyword>
<dbReference type="Proteomes" id="UP000186341">
    <property type="component" value="Unassembled WGS sequence"/>
</dbReference>
<dbReference type="EMBL" id="MPJW01000117">
    <property type="protein sequence ID" value="OLU40093.1"/>
    <property type="molecule type" value="Genomic_DNA"/>
</dbReference>
<feature type="region of interest" description="Disordered" evidence="8">
    <location>
        <begin position="313"/>
        <end position="355"/>
    </location>
</feature>
<feature type="domain" description="Tubulin/FtsZ GTPase" evidence="9">
    <location>
        <begin position="9"/>
        <end position="200"/>
    </location>
</feature>
<evidence type="ECO:0000256" key="6">
    <source>
        <dbReference type="NCBIfam" id="TIGR00065"/>
    </source>
</evidence>
<feature type="binding site" evidence="5">
    <location>
        <begin position="17"/>
        <end position="21"/>
    </location>
    <ligand>
        <name>GTP</name>
        <dbReference type="ChEBI" id="CHEBI:37565"/>
    </ligand>
</feature>
<name>A0A1U7NGI0_9FIRM</name>
<dbReference type="Gene3D" id="3.40.50.1440">
    <property type="entry name" value="Tubulin/FtsZ, GTPase domain"/>
    <property type="match status" value="1"/>
</dbReference>
<feature type="compositionally biased region" description="Basic and acidic residues" evidence="8">
    <location>
        <begin position="315"/>
        <end position="327"/>
    </location>
</feature>
<dbReference type="InterPro" id="IPR036525">
    <property type="entry name" value="Tubulin/FtsZ_GTPase_sf"/>
</dbReference>